<dbReference type="EMBL" id="JACHGY010000001">
    <property type="protein sequence ID" value="MBB6429724.1"/>
    <property type="molecule type" value="Genomic_DNA"/>
</dbReference>
<reference evidence="2 3" key="1">
    <citation type="submission" date="2020-08" db="EMBL/GenBank/DDBJ databases">
        <title>Genomic Encyclopedia of Type Strains, Phase IV (KMG-IV): sequencing the most valuable type-strain genomes for metagenomic binning, comparative biology and taxonomic classification.</title>
        <authorList>
            <person name="Goeker M."/>
        </authorList>
    </citation>
    <scope>NUCLEOTIDE SEQUENCE [LARGE SCALE GENOMIC DNA]</scope>
    <source>
        <strain evidence="2 3">DSM 103725</strain>
    </source>
</reference>
<protein>
    <submittedName>
        <fullName evidence="2">Uncharacterized protein</fullName>
    </submittedName>
</protein>
<evidence type="ECO:0000313" key="2">
    <source>
        <dbReference type="EMBL" id="MBB6429724.1"/>
    </source>
</evidence>
<organism evidence="2 3">
    <name type="scientific">Algisphaera agarilytica</name>
    <dbReference type="NCBI Taxonomy" id="1385975"/>
    <lineage>
        <taxon>Bacteria</taxon>
        <taxon>Pseudomonadati</taxon>
        <taxon>Planctomycetota</taxon>
        <taxon>Phycisphaerae</taxon>
        <taxon>Phycisphaerales</taxon>
        <taxon>Phycisphaeraceae</taxon>
        <taxon>Algisphaera</taxon>
    </lineage>
</organism>
<keyword evidence="1" id="KW-1133">Transmembrane helix</keyword>
<dbReference type="Proteomes" id="UP000541810">
    <property type="component" value="Unassembled WGS sequence"/>
</dbReference>
<evidence type="ECO:0000313" key="3">
    <source>
        <dbReference type="Proteomes" id="UP000541810"/>
    </source>
</evidence>
<proteinExistence type="predicted"/>
<feature type="transmembrane region" description="Helical" evidence="1">
    <location>
        <begin position="16"/>
        <end position="36"/>
    </location>
</feature>
<keyword evidence="1" id="KW-0472">Membrane</keyword>
<keyword evidence="3" id="KW-1185">Reference proteome</keyword>
<accession>A0A7X0H5Q6</accession>
<comment type="caution">
    <text evidence="2">The sequence shown here is derived from an EMBL/GenBank/DDBJ whole genome shotgun (WGS) entry which is preliminary data.</text>
</comment>
<sequence>MQDLDSTRLQTPDRRFWTPVRVLLLLLVVPAVWIAVSQRSAKYADTDVAAARDRLRAAAFASVQNGELQREDGAVYAVDVTQLATFAAMSNDRALYNPLREIILTQLLVERVPGDPAHGMVAWRYRPNPPEGELQQDASGTTEALRAAEALWHGSEAFGLDEDRATVALILDAYARHAARDNGTWMIRNYFNLHPDIYNFITNSFLVDYDPDLLTTVIEAGLEGKEDWDQVVAESAKLIDNAQTPAGLLHQMIRPEVATVMPHLVGDGLYSANGIEQLSNVLTVAERCARTNPAVSQRVLEFARDRMPQLRLYYHADTGRRLRGEQDTWAGVETWAPLLRLAVKLDDRRTAEVATRRVIGQSSGLPEYDGPDRMYRLGEALLALEYAMEYAENGSGPDP</sequence>
<name>A0A7X0H5Q6_9BACT</name>
<dbReference type="AlphaFoldDB" id="A0A7X0H5Q6"/>
<evidence type="ECO:0000256" key="1">
    <source>
        <dbReference type="SAM" id="Phobius"/>
    </source>
</evidence>
<dbReference type="GO" id="GO:0005975">
    <property type="term" value="P:carbohydrate metabolic process"/>
    <property type="evidence" value="ECO:0007669"/>
    <property type="project" value="InterPro"/>
</dbReference>
<dbReference type="Gene3D" id="1.50.10.10">
    <property type="match status" value="1"/>
</dbReference>
<keyword evidence="1" id="KW-0812">Transmembrane</keyword>
<dbReference type="InterPro" id="IPR012341">
    <property type="entry name" value="6hp_glycosidase-like_sf"/>
</dbReference>
<gene>
    <name evidence="2" type="ORF">HNQ40_001530</name>
</gene>